<dbReference type="AlphaFoldDB" id="A0A1Y0B109"/>
<dbReference type="EMBL" id="KY774314">
    <property type="protein sequence ID" value="ART32059.1"/>
    <property type="molecule type" value="Genomic_DNA"/>
</dbReference>
<evidence type="ECO:0000313" key="1">
    <source>
        <dbReference type="EMBL" id="ART31053.1"/>
    </source>
</evidence>
<dbReference type="EMBL" id="KY774314">
    <property type="protein sequence ID" value="ART31053.1"/>
    <property type="molecule type" value="Genomic_DNA"/>
</dbReference>
<gene>
    <name evidence="1" type="ORF">AEK19_MT0819</name>
    <name evidence="2" type="ORF">AEK19_MT1891</name>
</gene>
<evidence type="ECO:0000313" key="2">
    <source>
        <dbReference type="EMBL" id="ART32059.1"/>
    </source>
</evidence>
<geneLocation type="mitochondrion" evidence="1"/>
<accession>A0A1Y0B109</accession>
<sequence length="56" mass="6109">MAQPVRPSLPPRVLKQLLTLPIGDSSSVARKSTTSGCVGEVSWLLKARAKLKFLFE</sequence>
<name>A0A1Y0B109_9LAMI</name>
<organism evidence="1">
    <name type="scientific">Utricularia reniformis</name>
    <dbReference type="NCBI Taxonomy" id="192314"/>
    <lineage>
        <taxon>Eukaryota</taxon>
        <taxon>Viridiplantae</taxon>
        <taxon>Streptophyta</taxon>
        <taxon>Embryophyta</taxon>
        <taxon>Tracheophyta</taxon>
        <taxon>Spermatophyta</taxon>
        <taxon>Magnoliopsida</taxon>
        <taxon>eudicotyledons</taxon>
        <taxon>Gunneridae</taxon>
        <taxon>Pentapetalae</taxon>
        <taxon>asterids</taxon>
        <taxon>lamiids</taxon>
        <taxon>Lamiales</taxon>
        <taxon>Lentibulariaceae</taxon>
        <taxon>Utricularia</taxon>
    </lineage>
</organism>
<protein>
    <submittedName>
        <fullName evidence="1">Uncharacterized protein</fullName>
    </submittedName>
</protein>
<reference evidence="1" key="1">
    <citation type="submission" date="2017-03" db="EMBL/GenBank/DDBJ databases">
        <title>The mitochondrial genome of the carnivorous plant Utricularia reniformis (Lentibulariaceae): structure, comparative analysis and evolutionary landmarks.</title>
        <authorList>
            <person name="Silva S.R."/>
            <person name="Alvarenga D.O."/>
            <person name="Michael T.P."/>
            <person name="Miranda V.F.O."/>
            <person name="Varani A.M."/>
        </authorList>
    </citation>
    <scope>NUCLEOTIDE SEQUENCE</scope>
</reference>
<proteinExistence type="predicted"/>
<keyword evidence="1" id="KW-0496">Mitochondrion</keyword>